<organism evidence="2">
    <name type="scientific">Aegilops tauschii</name>
    <name type="common">Tausch's goatgrass</name>
    <name type="synonym">Aegilops squarrosa</name>
    <dbReference type="NCBI Taxonomy" id="37682"/>
    <lineage>
        <taxon>Eukaryota</taxon>
        <taxon>Viridiplantae</taxon>
        <taxon>Streptophyta</taxon>
        <taxon>Embryophyta</taxon>
        <taxon>Tracheophyta</taxon>
        <taxon>Spermatophyta</taxon>
        <taxon>Magnoliopsida</taxon>
        <taxon>Liliopsida</taxon>
        <taxon>Poales</taxon>
        <taxon>Poaceae</taxon>
        <taxon>BOP clade</taxon>
        <taxon>Pooideae</taxon>
        <taxon>Triticodae</taxon>
        <taxon>Triticeae</taxon>
        <taxon>Triticinae</taxon>
        <taxon>Aegilops</taxon>
    </lineage>
</organism>
<sequence length="108" mass="12064">MEGGFWEYWGIYRAKRRSGGARGGHKPPGRAWASWRALEVATPRSDRVQHEARLPPLGGTALPSSTKPAFRLATDPRMKKEPALLVNGGCWPSGVKRRQDSHLEMIRC</sequence>
<reference evidence="2" key="1">
    <citation type="submission" date="2015-06" db="UniProtKB">
        <authorList>
            <consortium name="EnsemblPlants"/>
        </authorList>
    </citation>
    <scope>IDENTIFICATION</scope>
</reference>
<dbReference type="EnsemblPlants" id="EMT33182">
    <property type="protein sequence ID" value="EMT33182"/>
    <property type="gene ID" value="F775_42725"/>
</dbReference>
<protein>
    <submittedName>
        <fullName evidence="2">Uncharacterized protein</fullName>
    </submittedName>
</protein>
<evidence type="ECO:0000256" key="1">
    <source>
        <dbReference type="SAM" id="MobiDB-lite"/>
    </source>
</evidence>
<proteinExistence type="predicted"/>
<name>M8CZL1_AEGTA</name>
<feature type="compositionally biased region" description="Basic and acidic residues" evidence="1">
    <location>
        <begin position="44"/>
        <end position="53"/>
    </location>
</feature>
<feature type="region of interest" description="Disordered" evidence="1">
    <location>
        <begin position="44"/>
        <end position="68"/>
    </location>
</feature>
<accession>M8CZL1</accession>
<evidence type="ECO:0000313" key="2">
    <source>
        <dbReference type="EnsemblPlants" id="EMT33182"/>
    </source>
</evidence>
<dbReference type="AlphaFoldDB" id="M8CZL1"/>